<dbReference type="Proteomes" id="UP000252174">
    <property type="component" value="Unassembled WGS sequence"/>
</dbReference>
<reference evidence="6 7" key="1">
    <citation type="submission" date="2018-07" db="EMBL/GenBank/DDBJ databases">
        <title>Genomic Encyclopedia of Type Strains, Phase IV (KMG-IV): sequencing the most valuable type-strain genomes for metagenomic binning, comparative biology and taxonomic classification.</title>
        <authorList>
            <person name="Goeker M."/>
        </authorList>
    </citation>
    <scope>NUCLEOTIDE SEQUENCE [LARGE SCALE GENOMIC DNA]</scope>
    <source>
        <strain evidence="6 7">DSM 100911</strain>
    </source>
</reference>
<comment type="caution">
    <text evidence="6">The sequence shown here is derived from an EMBL/GenBank/DDBJ whole genome shotgun (WGS) entry which is preliminary data.</text>
</comment>
<name>A0A369AE01_9BURK</name>
<keyword evidence="4" id="KW-0812">Transmembrane</keyword>
<feature type="transmembrane region" description="Helical" evidence="4">
    <location>
        <begin position="185"/>
        <end position="207"/>
    </location>
</feature>
<evidence type="ECO:0000256" key="3">
    <source>
        <dbReference type="SAM" id="MobiDB-lite"/>
    </source>
</evidence>
<evidence type="ECO:0000313" key="6">
    <source>
        <dbReference type="EMBL" id="RCX07383.1"/>
    </source>
</evidence>
<dbReference type="AlphaFoldDB" id="A0A369AE01"/>
<dbReference type="InterPro" id="IPR051310">
    <property type="entry name" value="MCP_chemotaxis"/>
</dbReference>
<gene>
    <name evidence="6" type="ORF">DFR45_11434</name>
</gene>
<feature type="region of interest" description="Disordered" evidence="3">
    <location>
        <begin position="288"/>
        <end position="316"/>
    </location>
</feature>
<dbReference type="GO" id="GO:0005886">
    <property type="term" value="C:plasma membrane"/>
    <property type="evidence" value="ECO:0007669"/>
    <property type="project" value="TreeGrafter"/>
</dbReference>
<evidence type="ECO:0000256" key="4">
    <source>
        <dbReference type="SAM" id="Phobius"/>
    </source>
</evidence>
<organism evidence="6 7">
    <name type="scientific">Extensimonas vulgaris</name>
    <dbReference type="NCBI Taxonomy" id="1031594"/>
    <lineage>
        <taxon>Bacteria</taxon>
        <taxon>Pseudomonadati</taxon>
        <taxon>Pseudomonadota</taxon>
        <taxon>Betaproteobacteria</taxon>
        <taxon>Burkholderiales</taxon>
        <taxon>Comamonadaceae</taxon>
        <taxon>Extensimonas</taxon>
    </lineage>
</organism>
<dbReference type="GO" id="GO:0006935">
    <property type="term" value="P:chemotaxis"/>
    <property type="evidence" value="ECO:0007669"/>
    <property type="project" value="UniProtKB-KW"/>
</dbReference>
<dbReference type="OrthoDB" id="9763018at2"/>
<dbReference type="PROSITE" id="PS50885">
    <property type="entry name" value="HAMP"/>
    <property type="match status" value="1"/>
</dbReference>
<dbReference type="Pfam" id="PF12729">
    <property type="entry name" value="4HB_MCP_1"/>
    <property type="match status" value="1"/>
</dbReference>
<feature type="transmembrane region" description="Helical" evidence="4">
    <location>
        <begin position="12"/>
        <end position="32"/>
    </location>
</feature>
<keyword evidence="4" id="KW-0472">Membrane</keyword>
<dbReference type="CDD" id="cd06225">
    <property type="entry name" value="HAMP"/>
    <property type="match status" value="1"/>
</dbReference>
<evidence type="ECO:0000256" key="2">
    <source>
        <dbReference type="ARBA" id="ARBA00029447"/>
    </source>
</evidence>
<dbReference type="InterPro" id="IPR003660">
    <property type="entry name" value="HAMP_dom"/>
</dbReference>
<accession>A0A369AE01</accession>
<dbReference type="SMART" id="SM00304">
    <property type="entry name" value="HAMP"/>
    <property type="match status" value="1"/>
</dbReference>
<dbReference type="EMBL" id="QPJU01000014">
    <property type="protein sequence ID" value="RCX07383.1"/>
    <property type="molecule type" value="Genomic_DNA"/>
</dbReference>
<keyword evidence="7" id="KW-1185">Reference proteome</keyword>
<dbReference type="PANTHER" id="PTHR43531">
    <property type="entry name" value="PROTEIN ICFG"/>
    <property type="match status" value="1"/>
</dbReference>
<dbReference type="SUPFAM" id="SSF58104">
    <property type="entry name" value="Methyl-accepting chemotaxis protein (MCP) signaling domain"/>
    <property type="match status" value="1"/>
</dbReference>
<dbReference type="RefSeq" id="WP_114484278.1">
    <property type="nucleotide sequence ID" value="NZ_QPJU01000014.1"/>
</dbReference>
<feature type="domain" description="HAMP" evidence="5">
    <location>
        <begin position="209"/>
        <end position="261"/>
    </location>
</feature>
<dbReference type="InterPro" id="IPR047347">
    <property type="entry name" value="YvaQ-like_sensor"/>
</dbReference>
<keyword evidence="4" id="KW-1133">Transmembrane helix</keyword>
<dbReference type="Pfam" id="PF00672">
    <property type="entry name" value="HAMP"/>
    <property type="match status" value="1"/>
</dbReference>
<dbReference type="GO" id="GO:0004888">
    <property type="term" value="F:transmembrane signaling receptor activity"/>
    <property type="evidence" value="ECO:0007669"/>
    <property type="project" value="TreeGrafter"/>
</dbReference>
<keyword evidence="1" id="KW-0145">Chemotaxis</keyword>
<dbReference type="GO" id="GO:0007165">
    <property type="term" value="P:signal transduction"/>
    <property type="evidence" value="ECO:0007669"/>
    <property type="project" value="InterPro"/>
</dbReference>
<sequence length="316" mass="34068">MKNLKISTRLNLGFAAIIAVFLLLVAVSAWRIEKVSQATARMALGSELLELAEKWQGDVRQNSARSLAVGYSEGSAMLEFFKNAMTETSRQTTETQKAFLEKVQDPNTRKLAENVGEVRKGWLAVRDQVNALKAAGDAEGARALVQSKFVPVTDEYIKTTQVLVDNLVENARSTAKDVDAMFQQLYMLGTLMLLLVIVIATVLSWSLSRSISHGIGEAVATAQRIGEGDLSRRVQWSGRDEISQLLQALASMQGKLADVVASVRNSSESVAMASAEIASGNADLSARTESQASALEETAASMEEVGATVRQNADNA</sequence>
<keyword evidence="6" id="KW-0675">Receptor</keyword>
<evidence type="ECO:0000259" key="5">
    <source>
        <dbReference type="PROSITE" id="PS50885"/>
    </source>
</evidence>
<dbReference type="PANTHER" id="PTHR43531:SF11">
    <property type="entry name" value="METHYL-ACCEPTING CHEMOTAXIS PROTEIN 3"/>
    <property type="match status" value="1"/>
</dbReference>
<dbReference type="Gene3D" id="6.10.340.10">
    <property type="match status" value="1"/>
</dbReference>
<dbReference type="CDD" id="cd19411">
    <property type="entry name" value="MCP2201-like_sensor"/>
    <property type="match status" value="1"/>
</dbReference>
<feature type="non-terminal residue" evidence="6">
    <location>
        <position position="316"/>
    </location>
</feature>
<comment type="similarity">
    <text evidence="2">Belongs to the methyl-accepting chemotaxis (MCP) protein family.</text>
</comment>
<protein>
    <submittedName>
        <fullName evidence="6">Chemoreceptor-like protein with four helix bundle sensory module</fullName>
    </submittedName>
</protein>
<evidence type="ECO:0000313" key="7">
    <source>
        <dbReference type="Proteomes" id="UP000252174"/>
    </source>
</evidence>
<dbReference type="InterPro" id="IPR024478">
    <property type="entry name" value="HlyB_4HB_MCP"/>
</dbReference>
<proteinExistence type="inferred from homology"/>
<evidence type="ECO:0000256" key="1">
    <source>
        <dbReference type="ARBA" id="ARBA00022500"/>
    </source>
</evidence>